<feature type="compositionally biased region" description="Basic and acidic residues" evidence="1">
    <location>
        <begin position="47"/>
        <end position="58"/>
    </location>
</feature>
<feature type="compositionally biased region" description="Polar residues" evidence="1">
    <location>
        <begin position="116"/>
        <end position="135"/>
    </location>
</feature>
<gene>
    <name evidence="2" type="ORF">RRG08_048716</name>
</gene>
<evidence type="ECO:0000313" key="3">
    <source>
        <dbReference type="Proteomes" id="UP001283361"/>
    </source>
</evidence>
<dbReference type="EMBL" id="JAWDGP010001625">
    <property type="protein sequence ID" value="KAK3789895.1"/>
    <property type="molecule type" value="Genomic_DNA"/>
</dbReference>
<evidence type="ECO:0000313" key="2">
    <source>
        <dbReference type="EMBL" id="KAK3789895.1"/>
    </source>
</evidence>
<keyword evidence="3" id="KW-1185">Reference proteome</keyword>
<feature type="region of interest" description="Disordered" evidence="1">
    <location>
        <begin position="30"/>
        <end position="160"/>
    </location>
</feature>
<protein>
    <submittedName>
        <fullName evidence="2">Uncharacterized protein</fullName>
    </submittedName>
</protein>
<comment type="caution">
    <text evidence="2">The sequence shown here is derived from an EMBL/GenBank/DDBJ whole genome shotgun (WGS) entry which is preliminary data.</text>
</comment>
<dbReference type="AlphaFoldDB" id="A0AAE1ALS0"/>
<sequence>MVQRNDHLEAHLTIKTLLHLAVRGNFLLYSKSRDGDPTTKDPTVVVGDDKSNEDDTKRCSARIYRVQTERRSGLTRGDGSQDGQEAAAHKDSPGWLKRTGSSSQRLTGLVEEDRQQLTQAHGHSLLRTGSSSQGSPGWLVRTGGNHTGSPGLKLLGTGSS</sequence>
<proteinExistence type="predicted"/>
<name>A0AAE1ALS0_9GAST</name>
<dbReference type="Proteomes" id="UP001283361">
    <property type="component" value="Unassembled WGS sequence"/>
</dbReference>
<organism evidence="2 3">
    <name type="scientific">Elysia crispata</name>
    <name type="common">lettuce slug</name>
    <dbReference type="NCBI Taxonomy" id="231223"/>
    <lineage>
        <taxon>Eukaryota</taxon>
        <taxon>Metazoa</taxon>
        <taxon>Spiralia</taxon>
        <taxon>Lophotrochozoa</taxon>
        <taxon>Mollusca</taxon>
        <taxon>Gastropoda</taxon>
        <taxon>Heterobranchia</taxon>
        <taxon>Euthyneura</taxon>
        <taxon>Panpulmonata</taxon>
        <taxon>Sacoglossa</taxon>
        <taxon>Placobranchoidea</taxon>
        <taxon>Plakobranchidae</taxon>
        <taxon>Elysia</taxon>
    </lineage>
</organism>
<reference evidence="2" key="1">
    <citation type="journal article" date="2023" name="G3 (Bethesda)">
        <title>A reference genome for the long-term kleptoplast-retaining sea slug Elysia crispata morphotype clarki.</title>
        <authorList>
            <person name="Eastman K.E."/>
            <person name="Pendleton A.L."/>
            <person name="Shaikh M.A."/>
            <person name="Suttiyut T."/>
            <person name="Ogas R."/>
            <person name="Tomko P."/>
            <person name="Gavelis G."/>
            <person name="Widhalm J.R."/>
            <person name="Wisecaver J.H."/>
        </authorList>
    </citation>
    <scope>NUCLEOTIDE SEQUENCE</scope>
    <source>
        <strain evidence="2">ECLA1</strain>
    </source>
</reference>
<accession>A0AAE1ALS0</accession>
<evidence type="ECO:0000256" key="1">
    <source>
        <dbReference type="SAM" id="MobiDB-lite"/>
    </source>
</evidence>